<organism evidence="3 6">
    <name type="scientific">Wickerhamiella sorbophila</name>
    <dbReference type="NCBI Taxonomy" id="45607"/>
    <lineage>
        <taxon>Eukaryota</taxon>
        <taxon>Fungi</taxon>
        <taxon>Dikarya</taxon>
        <taxon>Ascomycota</taxon>
        <taxon>Saccharomycotina</taxon>
        <taxon>Dipodascomycetes</taxon>
        <taxon>Dipodascales</taxon>
        <taxon>Trichomonascaceae</taxon>
        <taxon>Wickerhamiella</taxon>
    </lineage>
</organism>
<dbReference type="GO" id="GO:0005739">
    <property type="term" value="C:mitochondrion"/>
    <property type="evidence" value="ECO:0007669"/>
    <property type="project" value="TreeGrafter"/>
</dbReference>
<feature type="region of interest" description="Disordered" evidence="1">
    <location>
        <begin position="1"/>
        <end position="26"/>
    </location>
</feature>
<proteinExistence type="predicted"/>
<dbReference type="GO" id="GO:0003964">
    <property type="term" value="F:RNA-directed DNA polymerase activity"/>
    <property type="evidence" value="ECO:0007669"/>
    <property type="project" value="TreeGrafter"/>
</dbReference>
<dbReference type="GO" id="GO:0006315">
    <property type="term" value="P:homing of group II introns"/>
    <property type="evidence" value="ECO:0007669"/>
    <property type="project" value="TreeGrafter"/>
</dbReference>
<dbReference type="InterPro" id="IPR024937">
    <property type="entry name" value="Domain_X"/>
</dbReference>
<dbReference type="AlphaFoldDB" id="A0A2T0FGR3"/>
<evidence type="ECO:0000313" key="3">
    <source>
        <dbReference type="EMBL" id="PRT54176.1"/>
    </source>
</evidence>
<name>A0A2T0FGR3_9ASCO</name>
<dbReference type="RefSeq" id="XP_024664121.1">
    <property type="nucleotide sequence ID" value="XM_024808353.1"/>
</dbReference>
<dbReference type="EMBL" id="NDIQ01000011">
    <property type="protein sequence ID" value="PRT54176.1"/>
    <property type="molecule type" value="Genomic_DNA"/>
</dbReference>
<dbReference type="GeneID" id="36515544"/>
<dbReference type="PANTHER" id="PTHR33642">
    <property type="entry name" value="COX1/OXI3 INTRON 1 PROTEIN-RELATED"/>
    <property type="match status" value="1"/>
</dbReference>
<comment type="caution">
    <text evidence="3">The sequence shown here is derived from an EMBL/GenBank/DDBJ whole genome shotgun (WGS) entry which is preliminary data.</text>
</comment>
<dbReference type="GO" id="GO:0090615">
    <property type="term" value="P:mitochondrial mRNA processing"/>
    <property type="evidence" value="ECO:0007669"/>
    <property type="project" value="TreeGrafter"/>
</dbReference>
<evidence type="ECO:0000256" key="1">
    <source>
        <dbReference type="SAM" id="MobiDB-lite"/>
    </source>
</evidence>
<dbReference type="SUPFAM" id="SSF56672">
    <property type="entry name" value="DNA/RNA polymerases"/>
    <property type="match status" value="1"/>
</dbReference>
<dbReference type="PANTHER" id="PTHR33642:SF4">
    <property type="entry name" value="COX1_OXI3 INTRON 1 PROTEIN-RELATED"/>
    <property type="match status" value="1"/>
</dbReference>
<gene>
    <name evidence="3" type="ORF">B9G98_01796</name>
    <name evidence="4" type="ORF">B9G98_01822</name>
    <name evidence="5" type="ORF">B9G98_01825</name>
</gene>
<dbReference type="Pfam" id="PF01348">
    <property type="entry name" value="Intron_maturas2"/>
    <property type="match status" value="1"/>
</dbReference>
<dbReference type="EMBL" id="NDIQ01000017">
    <property type="protein sequence ID" value="PRT54202.1"/>
    <property type="molecule type" value="Genomic_DNA"/>
</dbReference>
<dbReference type="STRING" id="45607.A0A2T0FGR3"/>
<dbReference type="Proteomes" id="UP000238350">
    <property type="component" value="Unassembled WGS sequence"/>
</dbReference>
<dbReference type="InterPro" id="IPR043502">
    <property type="entry name" value="DNA/RNA_pol_sf"/>
</dbReference>
<feature type="domain" description="Domain X" evidence="2">
    <location>
        <begin position="259"/>
        <end position="334"/>
    </location>
</feature>
<dbReference type="EMBL" id="NDIQ01000018">
    <property type="protein sequence ID" value="PRT54205.1"/>
    <property type="molecule type" value="Genomic_DNA"/>
</dbReference>
<sequence>MRLINTSSIKKDGGSKQSINGNIRTKGSTEKGNFGVDRGLVVLNIHRKMNFNILGNTLLNTLIRKGTRGFSTKELNTSDLKELVELAKLSENKDIKLNNLLKLCKDPDLLKLVYNKIKSNLSNMIEVRKIDLKYSKLSQLIRRAKLFSERIKLSKLRAKTTNLHLKNDLDFKRLKYVRYGDDILLGVIGSKQDCIIIQDSLSKFIETLNLNINKDKTFIKCASKKLARFLGYDIKITLRHKYLIVNKHYSIRTIRGLNNTRLIINALIRYILNNLVDHGYARSCKNGRFAQLTGLGRLMHEEIHVIINHYLMVGRGILSYYRLATNYNKLKHRI</sequence>
<protein>
    <submittedName>
        <fullName evidence="3">COX1/OXI3 intron 1 protein</fullName>
    </submittedName>
</protein>
<feature type="compositionally biased region" description="Polar residues" evidence="1">
    <location>
        <begin position="15"/>
        <end position="26"/>
    </location>
</feature>
<reference evidence="3 6" key="1">
    <citation type="submission" date="2017-04" db="EMBL/GenBank/DDBJ databases">
        <title>Genome sequencing of [Candida] sorbophila.</title>
        <authorList>
            <person name="Ahn J.O."/>
        </authorList>
    </citation>
    <scope>NUCLEOTIDE SEQUENCE [LARGE SCALE GENOMIC DNA]</scope>
    <source>
        <strain evidence="3 6">DS02</strain>
    </source>
</reference>
<evidence type="ECO:0000313" key="4">
    <source>
        <dbReference type="EMBL" id="PRT54202.1"/>
    </source>
</evidence>
<evidence type="ECO:0000313" key="5">
    <source>
        <dbReference type="EMBL" id="PRT54205.1"/>
    </source>
</evidence>
<evidence type="ECO:0000313" key="6">
    <source>
        <dbReference type="Proteomes" id="UP000238350"/>
    </source>
</evidence>
<keyword evidence="6" id="KW-1185">Reference proteome</keyword>
<accession>A0A2T0FGR3</accession>
<dbReference type="OrthoDB" id="3594036at2759"/>
<evidence type="ECO:0000259" key="2">
    <source>
        <dbReference type="Pfam" id="PF01348"/>
    </source>
</evidence>